<protein>
    <submittedName>
        <fullName evidence="2">Uncharacterized protein</fullName>
    </submittedName>
</protein>
<dbReference type="Proteomes" id="UP000041254">
    <property type="component" value="Unassembled WGS sequence"/>
</dbReference>
<dbReference type="VEuPathDB" id="CryptoDB:Vbra_359"/>
<dbReference type="EMBL" id="CDMY01000812">
    <property type="protein sequence ID" value="CEM34243.1"/>
    <property type="molecule type" value="Genomic_DNA"/>
</dbReference>
<dbReference type="AlphaFoldDB" id="A0A0G4GU29"/>
<evidence type="ECO:0000256" key="1">
    <source>
        <dbReference type="SAM" id="MobiDB-lite"/>
    </source>
</evidence>
<feature type="region of interest" description="Disordered" evidence="1">
    <location>
        <begin position="64"/>
        <end position="89"/>
    </location>
</feature>
<evidence type="ECO:0000313" key="2">
    <source>
        <dbReference type="EMBL" id="CEM34243.1"/>
    </source>
</evidence>
<sequence length="129" mass="14338">MATGKHHVSDEQLRRVTRMVNRALRVSTEDHGGENISFGLREITEIAVRVTTSSVNDPHAAVVPSLASASSSRTSYATSPSSLHQNRRQTLRHNALMDVRRTTRHVHAQPAILVPERPVRHDAPDRHAC</sequence>
<proteinExistence type="predicted"/>
<name>A0A0G4GU29_VITBC</name>
<keyword evidence="3" id="KW-1185">Reference proteome</keyword>
<dbReference type="InParanoid" id="A0A0G4GU29"/>
<gene>
    <name evidence="2" type="ORF">Vbra_359</name>
</gene>
<accession>A0A0G4GU29</accession>
<organism evidence="2 3">
    <name type="scientific">Vitrella brassicaformis (strain CCMP3155)</name>
    <dbReference type="NCBI Taxonomy" id="1169540"/>
    <lineage>
        <taxon>Eukaryota</taxon>
        <taxon>Sar</taxon>
        <taxon>Alveolata</taxon>
        <taxon>Colpodellida</taxon>
        <taxon>Vitrellaceae</taxon>
        <taxon>Vitrella</taxon>
    </lineage>
</organism>
<feature type="compositionally biased region" description="Low complexity" evidence="1">
    <location>
        <begin position="64"/>
        <end position="83"/>
    </location>
</feature>
<reference evidence="2 3" key="1">
    <citation type="submission" date="2014-11" db="EMBL/GenBank/DDBJ databases">
        <authorList>
            <person name="Zhu J."/>
            <person name="Qi W."/>
            <person name="Song R."/>
        </authorList>
    </citation>
    <scope>NUCLEOTIDE SEQUENCE [LARGE SCALE GENOMIC DNA]</scope>
</reference>
<evidence type="ECO:0000313" key="3">
    <source>
        <dbReference type="Proteomes" id="UP000041254"/>
    </source>
</evidence>